<dbReference type="InterPro" id="IPR016181">
    <property type="entry name" value="Acyl_CoA_acyltransferase"/>
</dbReference>
<name>A0AAD9PWD2_ACRCE</name>
<reference evidence="3" key="2">
    <citation type="journal article" date="2023" name="Science">
        <title>Genomic signatures of disease resistance in endangered staghorn corals.</title>
        <authorList>
            <person name="Vollmer S.V."/>
            <person name="Selwyn J.D."/>
            <person name="Despard B.A."/>
            <person name="Roesel C.L."/>
        </authorList>
    </citation>
    <scope>NUCLEOTIDE SEQUENCE</scope>
    <source>
        <strain evidence="3">K2</strain>
    </source>
</reference>
<feature type="domain" description="N-acetyltransferase" evidence="2">
    <location>
        <begin position="248"/>
        <end position="400"/>
    </location>
</feature>
<dbReference type="InterPro" id="IPR012317">
    <property type="entry name" value="Poly(ADP-ribose)pol_cat_dom"/>
</dbReference>
<accession>A0AAD9PWD2</accession>
<dbReference type="GO" id="GO:0003950">
    <property type="term" value="F:NAD+ poly-ADP-ribosyltransferase activity"/>
    <property type="evidence" value="ECO:0007669"/>
    <property type="project" value="InterPro"/>
</dbReference>
<feature type="region of interest" description="Disordered" evidence="1">
    <location>
        <begin position="164"/>
        <end position="192"/>
    </location>
</feature>
<sequence>MAVNSISWQVPSKFRFYSKKPKRNVYVRPYLVEFKRLLESRITAIKGVSNHELLHTVVALYDSCLPEITPEVLYPTVCGKWAKTLILLRDFEDVLLEMKGLCPEETEELAQSRTDQTLARLTDDLSTPDLFNEQSHETLSLSPSTDTADLQEIKVSKEEEKLKKQVSWSDTKQTDDNLVSDNENSEDEDSLKTKNICNTCSSDILCCKSDSGVVLIEDEREDDKHVEKTRGEDKSNAKEKEIEPRKFDGVFSDTESEESAESEDEEEDFSKGAEDFVKAARQRRTERHDKVGIESIVIGAATFERSYSIARQRSSEKVIQLDLLAVRKRCRKSGIGKFLVETLKDPTIIGPYDTIAVYADNEAVDFFKRNGFTDDVVLCSRFSELTDNWINSTLMCYLPPFTGSDYSGAFRSEEDLKAMDEDIRKWREKSLEAYQAQTSCFLFLFTEKELVAYKMREKDGVLVDGDSEDDGDLYEALAEMLSKKHVTDSELDLDLEAISHGDFRDVPEEDEEFVSSFITSRSEKQLVQQLKRSLLSTKNYSDIVVNSVKKVESCHIAFMETGFDSRAQRLGDPVICTQLYFCGGASDEQIERIMKQGFSKKDFTRGPYGKGLYFSAQACQGAAFSEPGKLLLCNVGLGLTESVVVQDRGRSLPPPGYDSILTAGRTPSPVSSQASPQQEYVVFDPLQGGNFKATLNSKWIVKFEDMVENLTSRKAQVCDSRVPEKFQLSSDVFSDAGVDLSKPVIW</sequence>
<dbReference type="Proteomes" id="UP001249851">
    <property type="component" value="Unassembled WGS sequence"/>
</dbReference>
<dbReference type="Pfam" id="PF13673">
    <property type="entry name" value="Acetyltransf_10"/>
    <property type="match status" value="1"/>
</dbReference>
<feature type="region of interest" description="Disordered" evidence="1">
    <location>
        <begin position="221"/>
        <end position="272"/>
    </location>
</feature>
<evidence type="ECO:0000259" key="2">
    <source>
        <dbReference type="PROSITE" id="PS51186"/>
    </source>
</evidence>
<dbReference type="GO" id="GO:0016747">
    <property type="term" value="F:acyltransferase activity, transferring groups other than amino-acyl groups"/>
    <property type="evidence" value="ECO:0007669"/>
    <property type="project" value="InterPro"/>
</dbReference>
<protein>
    <recommendedName>
        <fullName evidence="2">N-acetyltransferase domain-containing protein</fullName>
    </recommendedName>
</protein>
<evidence type="ECO:0000313" key="3">
    <source>
        <dbReference type="EMBL" id="KAK2550056.1"/>
    </source>
</evidence>
<feature type="compositionally biased region" description="Polar residues" evidence="1">
    <location>
        <begin position="166"/>
        <end position="182"/>
    </location>
</feature>
<keyword evidence="4" id="KW-1185">Reference proteome</keyword>
<organism evidence="3 4">
    <name type="scientific">Acropora cervicornis</name>
    <name type="common">Staghorn coral</name>
    <dbReference type="NCBI Taxonomy" id="6130"/>
    <lineage>
        <taxon>Eukaryota</taxon>
        <taxon>Metazoa</taxon>
        <taxon>Cnidaria</taxon>
        <taxon>Anthozoa</taxon>
        <taxon>Hexacorallia</taxon>
        <taxon>Scleractinia</taxon>
        <taxon>Astrocoeniina</taxon>
        <taxon>Acroporidae</taxon>
        <taxon>Acropora</taxon>
    </lineage>
</organism>
<dbReference type="SUPFAM" id="SSF55729">
    <property type="entry name" value="Acyl-CoA N-acyltransferases (Nat)"/>
    <property type="match status" value="1"/>
</dbReference>
<dbReference type="PROSITE" id="PS51186">
    <property type="entry name" value="GNAT"/>
    <property type="match status" value="1"/>
</dbReference>
<feature type="compositionally biased region" description="Acidic residues" evidence="1">
    <location>
        <begin position="254"/>
        <end position="268"/>
    </location>
</feature>
<dbReference type="Gene3D" id="3.90.228.10">
    <property type="match status" value="1"/>
</dbReference>
<evidence type="ECO:0000256" key="1">
    <source>
        <dbReference type="SAM" id="MobiDB-lite"/>
    </source>
</evidence>
<evidence type="ECO:0000313" key="4">
    <source>
        <dbReference type="Proteomes" id="UP001249851"/>
    </source>
</evidence>
<dbReference type="SUPFAM" id="SSF56399">
    <property type="entry name" value="ADP-ribosylation"/>
    <property type="match status" value="1"/>
</dbReference>
<dbReference type="Pfam" id="PF00644">
    <property type="entry name" value="PARP"/>
    <property type="match status" value="1"/>
</dbReference>
<feature type="compositionally biased region" description="Basic and acidic residues" evidence="1">
    <location>
        <begin position="222"/>
        <end position="248"/>
    </location>
</feature>
<gene>
    <name evidence="3" type="ORF">P5673_029386</name>
</gene>
<proteinExistence type="predicted"/>
<comment type="caution">
    <text evidence="3">The sequence shown here is derived from an EMBL/GenBank/DDBJ whole genome shotgun (WGS) entry which is preliminary data.</text>
</comment>
<dbReference type="EMBL" id="JARQWQ010000116">
    <property type="protein sequence ID" value="KAK2550056.1"/>
    <property type="molecule type" value="Genomic_DNA"/>
</dbReference>
<dbReference type="InterPro" id="IPR000182">
    <property type="entry name" value="GNAT_dom"/>
</dbReference>
<reference evidence="3" key="1">
    <citation type="journal article" date="2023" name="G3 (Bethesda)">
        <title>Whole genome assembly and annotation of the endangered Caribbean coral Acropora cervicornis.</title>
        <authorList>
            <person name="Selwyn J.D."/>
            <person name="Vollmer S.V."/>
        </authorList>
    </citation>
    <scope>NUCLEOTIDE SEQUENCE</scope>
    <source>
        <strain evidence="3">K2</strain>
    </source>
</reference>
<dbReference type="Gene3D" id="3.40.630.30">
    <property type="match status" value="1"/>
</dbReference>
<dbReference type="AlphaFoldDB" id="A0AAD9PWD2"/>